<organism evidence="1 2">
    <name type="scientific">Eragrostis curvula</name>
    <name type="common">weeping love grass</name>
    <dbReference type="NCBI Taxonomy" id="38414"/>
    <lineage>
        <taxon>Eukaryota</taxon>
        <taxon>Viridiplantae</taxon>
        <taxon>Streptophyta</taxon>
        <taxon>Embryophyta</taxon>
        <taxon>Tracheophyta</taxon>
        <taxon>Spermatophyta</taxon>
        <taxon>Magnoliopsida</taxon>
        <taxon>Liliopsida</taxon>
        <taxon>Poales</taxon>
        <taxon>Poaceae</taxon>
        <taxon>PACMAD clade</taxon>
        <taxon>Chloridoideae</taxon>
        <taxon>Eragrostideae</taxon>
        <taxon>Eragrostidinae</taxon>
        <taxon>Eragrostis</taxon>
    </lineage>
</organism>
<reference evidence="1 2" key="1">
    <citation type="journal article" date="2019" name="Sci. Rep.">
        <title>A high-quality genome of Eragrostis curvula grass provides insights into Poaceae evolution and supports new strategies to enhance forage quality.</title>
        <authorList>
            <person name="Carballo J."/>
            <person name="Santos B.A.C.M."/>
            <person name="Zappacosta D."/>
            <person name="Garbus I."/>
            <person name="Selva J.P."/>
            <person name="Gallo C.A."/>
            <person name="Diaz A."/>
            <person name="Albertini E."/>
            <person name="Caccamo M."/>
            <person name="Echenique V."/>
        </authorList>
    </citation>
    <scope>NUCLEOTIDE SEQUENCE [LARGE SCALE GENOMIC DNA]</scope>
    <source>
        <strain evidence="2">cv. Victoria</strain>
        <tissue evidence="1">Leaf</tissue>
    </source>
</reference>
<protein>
    <submittedName>
        <fullName evidence="1">Uncharacterized protein</fullName>
    </submittedName>
</protein>
<dbReference type="AlphaFoldDB" id="A0A5J9SLT9"/>
<proteinExistence type="predicted"/>
<comment type="caution">
    <text evidence="1">The sequence shown here is derived from an EMBL/GenBank/DDBJ whole genome shotgun (WGS) entry which is preliminary data.</text>
</comment>
<gene>
    <name evidence="1" type="ORF">EJB05_54667</name>
</gene>
<dbReference type="EMBL" id="RWGY01000656">
    <property type="protein sequence ID" value="TVT99926.1"/>
    <property type="molecule type" value="Genomic_DNA"/>
</dbReference>
<name>A0A5J9SLT9_9POAL</name>
<sequence length="79" mass="8855">MVPWSSPPRPEEEQCRAGWCRAGWSSAGCRAPLPPQLHPRADPCRAPLPPDWTPMVLKLMGFVREVQDNLPQAPCRPDL</sequence>
<evidence type="ECO:0000313" key="2">
    <source>
        <dbReference type="Proteomes" id="UP000324897"/>
    </source>
</evidence>
<accession>A0A5J9SLT9</accession>
<dbReference type="Gramene" id="TVT99926">
    <property type="protein sequence ID" value="TVT99926"/>
    <property type="gene ID" value="EJB05_54667"/>
</dbReference>
<evidence type="ECO:0000313" key="1">
    <source>
        <dbReference type="EMBL" id="TVT99926.1"/>
    </source>
</evidence>
<keyword evidence="2" id="KW-1185">Reference proteome</keyword>
<dbReference type="Proteomes" id="UP000324897">
    <property type="component" value="Unassembled WGS sequence"/>
</dbReference>